<dbReference type="Proteomes" id="UP001234202">
    <property type="component" value="Unassembled WGS sequence"/>
</dbReference>
<reference evidence="1" key="1">
    <citation type="submission" date="2023-04" db="EMBL/GenBank/DDBJ databases">
        <title>Draft Genome sequencing of Naganishia species isolated from polar environments using Oxford Nanopore Technology.</title>
        <authorList>
            <person name="Leo P."/>
            <person name="Venkateswaran K."/>
        </authorList>
    </citation>
    <scope>NUCLEOTIDE SEQUENCE</scope>
    <source>
        <strain evidence="1">DBVPG 5303</strain>
    </source>
</reference>
<name>A0ACC2XF37_9TREE</name>
<keyword evidence="2" id="KW-1185">Reference proteome</keyword>
<evidence type="ECO:0000313" key="1">
    <source>
        <dbReference type="EMBL" id="KAJ9122009.1"/>
    </source>
</evidence>
<dbReference type="EMBL" id="JASBWV010000016">
    <property type="protein sequence ID" value="KAJ9122009.1"/>
    <property type="molecule type" value="Genomic_DNA"/>
</dbReference>
<proteinExistence type="predicted"/>
<accession>A0ACC2XF37</accession>
<protein>
    <submittedName>
        <fullName evidence="1">Uncharacterized protein</fullName>
    </submittedName>
</protein>
<organism evidence="1 2">
    <name type="scientific">Naganishia onofrii</name>
    <dbReference type="NCBI Taxonomy" id="1851511"/>
    <lineage>
        <taxon>Eukaryota</taxon>
        <taxon>Fungi</taxon>
        <taxon>Dikarya</taxon>
        <taxon>Basidiomycota</taxon>
        <taxon>Agaricomycotina</taxon>
        <taxon>Tremellomycetes</taxon>
        <taxon>Filobasidiales</taxon>
        <taxon>Filobasidiaceae</taxon>
        <taxon>Naganishia</taxon>
    </lineage>
</organism>
<evidence type="ECO:0000313" key="2">
    <source>
        <dbReference type="Proteomes" id="UP001234202"/>
    </source>
</evidence>
<gene>
    <name evidence="1" type="ORF">QFC24_004592</name>
</gene>
<comment type="caution">
    <text evidence="1">The sequence shown here is derived from an EMBL/GenBank/DDBJ whole genome shotgun (WGS) entry which is preliminary data.</text>
</comment>
<sequence>MGLPANFDSLRGKSGTPFLDPPSEAPDGLSLLSGHLTNSMVHPARNVNHPSSSAYPAIYSANGAVSNQPPVTAATFASQHSESVIEKGRSRAQIGLKVRNLLKQLRGAKGKQDPQEICAQWKKDVDGKVTLLLPDGKSASDRLEKVWQTWSLLSLAREEHELIQKMRWSIKGIIDFLEYTHGERRQAVMMEQCTPQMGSSGSKSTPSWSVQQRVSQTRNFVEHKRRQAEHVTGLLVRISSDDFFEKFTAIDDLSELLADIDEVTGLIRTELLDLFEITSLSLPKKAEEGA</sequence>